<proteinExistence type="predicted"/>
<dbReference type="AlphaFoldDB" id="A0A918LM65"/>
<evidence type="ECO:0000313" key="2">
    <source>
        <dbReference type="EMBL" id="GGT17159.1"/>
    </source>
</evidence>
<evidence type="ECO:0000256" key="1">
    <source>
        <dbReference type="SAM" id="Phobius"/>
    </source>
</evidence>
<protein>
    <submittedName>
        <fullName evidence="2">Uncharacterized protein</fullName>
    </submittedName>
</protein>
<comment type="caution">
    <text evidence="2">The sequence shown here is derived from an EMBL/GenBank/DDBJ whole genome shotgun (WGS) entry which is preliminary data.</text>
</comment>
<reference evidence="2" key="1">
    <citation type="journal article" date="2014" name="Int. J. Syst. Evol. Microbiol.">
        <title>Complete genome sequence of Corynebacterium casei LMG S-19264T (=DSM 44701T), isolated from a smear-ripened cheese.</title>
        <authorList>
            <consortium name="US DOE Joint Genome Institute (JGI-PGF)"/>
            <person name="Walter F."/>
            <person name="Albersmeier A."/>
            <person name="Kalinowski J."/>
            <person name="Ruckert C."/>
        </authorList>
    </citation>
    <scope>NUCLEOTIDE SEQUENCE</scope>
    <source>
        <strain evidence="2">JCM 3172</strain>
    </source>
</reference>
<organism evidence="2 3">
    <name type="scientific">Streptomyces purpureus</name>
    <dbReference type="NCBI Taxonomy" id="1951"/>
    <lineage>
        <taxon>Bacteria</taxon>
        <taxon>Bacillati</taxon>
        <taxon>Actinomycetota</taxon>
        <taxon>Actinomycetes</taxon>
        <taxon>Kitasatosporales</taxon>
        <taxon>Streptomycetaceae</taxon>
        <taxon>Streptomyces</taxon>
    </lineage>
</organism>
<keyword evidence="1" id="KW-1133">Transmembrane helix</keyword>
<gene>
    <name evidence="2" type="ORF">GCM10014713_07710</name>
</gene>
<evidence type="ECO:0000313" key="3">
    <source>
        <dbReference type="Proteomes" id="UP000619486"/>
    </source>
</evidence>
<feature type="transmembrane region" description="Helical" evidence="1">
    <location>
        <begin position="23"/>
        <end position="45"/>
    </location>
</feature>
<keyword evidence="1" id="KW-0472">Membrane</keyword>
<keyword evidence="3" id="KW-1185">Reference proteome</keyword>
<accession>A0A918LM65</accession>
<dbReference type="Proteomes" id="UP000619486">
    <property type="component" value="Unassembled WGS sequence"/>
</dbReference>
<reference evidence="2" key="2">
    <citation type="submission" date="2020-09" db="EMBL/GenBank/DDBJ databases">
        <authorList>
            <person name="Sun Q."/>
            <person name="Ohkuma M."/>
        </authorList>
    </citation>
    <scope>NUCLEOTIDE SEQUENCE</scope>
    <source>
        <strain evidence="2">JCM 3172</strain>
    </source>
</reference>
<dbReference type="EMBL" id="BMQQ01000001">
    <property type="protein sequence ID" value="GGT17159.1"/>
    <property type="molecule type" value="Genomic_DNA"/>
</dbReference>
<keyword evidence="1" id="KW-0812">Transmembrane</keyword>
<sequence>MLVERLPGLEAVMQLAEEAVEQVALGGVVPVAVLTAAAVVGLAPGEALRAEKTQRKPACMSRLFLMKRWPTKHFLPKAR</sequence>
<name>A0A918LM65_9ACTN</name>